<sequence>MERKKTYIESIKPLPSKLRRSMEKLTGVNLKNVRVYYNSDKPEQVQAHAYAQGQSIYIAPGQEQHLPHELGHIVQQAKGMVKPTVNINGLEINDDPWLEEHATELGNIASHRY</sequence>
<evidence type="ECO:0000259" key="1">
    <source>
        <dbReference type="Pfam" id="PF13699"/>
    </source>
</evidence>
<dbReference type="Pfam" id="PF13699">
    <property type="entry name" value="eCIS_core"/>
    <property type="match status" value="1"/>
</dbReference>
<evidence type="ECO:0000313" key="3">
    <source>
        <dbReference type="Proteomes" id="UP000478571"/>
    </source>
</evidence>
<reference evidence="2 3" key="1">
    <citation type="submission" date="2020-01" db="EMBL/GenBank/DDBJ databases">
        <title>Draft Genome Sequence of Vibrio sp. strain OCN044, Isolated from a Healthy Coral at Palmyra Atoll.</title>
        <authorList>
            <person name="Videau P."/>
            <person name="Loughran R."/>
            <person name="Esquivel A."/>
            <person name="Deadmond M."/>
            <person name="Paddock B.E."/>
            <person name="Saw J.H."/>
            <person name="Ushijima B."/>
        </authorList>
    </citation>
    <scope>NUCLEOTIDE SEQUENCE [LARGE SCALE GENOMIC DNA]</scope>
    <source>
        <strain evidence="2 3">OCN044</strain>
    </source>
</reference>
<dbReference type="AlphaFoldDB" id="A0A6L8LWY9"/>
<name>A0A6L8LWY9_9VIBR</name>
<protein>
    <submittedName>
        <fullName evidence="2">DUF4157 domain-containing protein</fullName>
    </submittedName>
</protein>
<dbReference type="RefSeq" id="WP_160928711.1">
    <property type="nucleotide sequence ID" value="NZ_WWEU01000002.1"/>
</dbReference>
<accession>A0A6L8LWY9</accession>
<organism evidence="2 3">
    <name type="scientific">Vibrio tetraodonis subsp. pristinus</name>
    <dbReference type="NCBI Taxonomy" id="2695891"/>
    <lineage>
        <taxon>Bacteria</taxon>
        <taxon>Pseudomonadati</taxon>
        <taxon>Pseudomonadota</taxon>
        <taxon>Gammaproteobacteria</taxon>
        <taxon>Vibrionales</taxon>
        <taxon>Vibrionaceae</taxon>
        <taxon>Vibrio</taxon>
    </lineage>
</organism>
<dbReference type="InterPro" id="IPR025295">
    <property type="entry name" value="eCIS_core_dom"/>
</dbReference>
<proteinExistence type="predicted"/>
<comment type="caution">
    <text evidence="2">The sequence shown here is derived from an EMBL/GenBank/DDBJ whole genome shotgun (WGS) entry which is preliminary data.</text>
</comment>
<evidence type="ECO:0000313" key="2">
    <source>
        <dbReference type="EMBL" id="MYM59180.1"/>
    </source>
</evidence>
<dbReference type="EMBL" id="WWEU01000002">
    <property type="protein sequence ID" value="MYM59180.1"/>
    <property type="molecule type" value="Genomic_DNA"/>
</dbReference>
<feature type="domain" description="eCIS core" evidence="1">
    <location>
        <begin position="13"/>
        <end position="79"/>
    </location>
</feature>
<dbReference type="Proteomes" id="UP000478571">
    <property type="component" value="Unassembled WGS sequence"/>
</dbReference>
<gene>
    <name evidence="2" type="ORF">GTG28_08085</name>
</gene>
<keyword evidence="3" id="KW-1185">Reference proteome</keyword>